<accession>A0A6A6UJZ8</accession>
<gene>
    <name evidence="1" type="ORF">BT63DRAFT_131537</name>
</gene>
<keyword evidence="2" id="KW-1185">Reference proteome</keyword>
<reference evidence="1" key="1">
    <citation type="journal article" date="2020" name="Stud. Mycol.">
        <title>101 Dothideomycetes genomes: a test case for predicting lifestyles and emergence of pathogens.</title>
        <authorList>
            <person name="Haridas S."/>
            <person name="Albert R."/>
            <person name="Binder M."/>
            <person name="Bloem J."/>
            <person name="Labutti K."/>
            <person name="Salamov A."/>
            <person name="Andreopoulos B."/>
            <person name="Baker S."/>
            <person name="Barry K."/>
            <person name="Bills G."/>
            <person name="Bluhm B."/>
            <person name="Cannon C."/>
            <person name="Castanera R."/>
            <person name="Culley D."/>
            <person name="Daum C."/>
            <person name="Ezra D."/>
            <person name="Gonzalez J."/>
            <person name="Henrissat B."/>
            <person name="Kuo A."/>
            <person name="Liang C."/>
            <person name="Lipzen A."/>
            <person name="Lutzoni F."/>
            <person name="Magnuson J."/>
            <person name="Mondo S."/>
            <person name="Nolan M."/>
            <person name="Ohm R."/>
            <person name="Pangilinan J."/>
            <person name="Park H.-J."/>
            <person name="Ramirez L."/>
            <person name="Alfaro M."/>
            <person name="Sun H."/>
            <person name="Tritt A."/>
            <person name="Yoshinaga Y."/>
            <person name="Zwiers L.-H."/>
            <person name="Turgeon B."/>
            <person name="Goodwin S."/>
            <person name="Spatafora J."/>
            <person name="Crous P."/>
            <person name="Grigoriev I."/>
        </authorList>
    </citation>
    <scope>NUCLEOTIDE SEQUENCE</scope>
    <source>
        <strain evidence="1">CBS 115976</strain>
    </source>
</reference>
<evidence type="ECO:0000313" key="2">
    <source>
        <dbReference type="Proteomes" id="UP000799302"/>
    </source>
</evidence>
<dbReference type="AlphaFoldDB" id="A0A6A6UJZ8"/>
<dbReference type="Proteomes" id="UP000799302">
    <property type="component" value="Unassembled WGS sequence"/>
</dbReference>
<dbReference type="EMBL" id="MU004231">
    <property type="protein sequence ID" value="KAF2672595.1"/>
    <property type="molecule type" value="Genomic_DNA"/>
</dbReference>
<sequence length="158" mass="17807">MPRPAVVHNHYLLPLSLYDRLIAANPRLPLLFSVPCYDFIKVRLGSGASSEEQQGESCVSTLFVVPFPFGSSDWLHVMGSCAADKAEAELIFKLWEQERHVVACQLLSEFFPKYLLCCFLELFIENESSDGRYNIPYLEVLVRPNASDGILPSIMSAY</sequence>
<name>A0A6A6UJZ8_9PEZI</name>
<proteinExistence type="predicted"/>
<evidence type="ECO:0000313" key="1">
    <source>
        <dbReference type="EMBL" id="KAF2672595.1"/>
    </source>
</evidence>
<organism evidence="1 2">
    <name type="scientific">Microthyrium microscopicum</name>
    <dbReference type="NCBI Taxonomy" id="703497"/>
    <lineage>
        <taxon>Eukaryota</taxon>
        <taxon>Fungi</taxon>
        <taxon>Dikarya</taxon>
        <taxon>Ascomycota</taxon>
        <taxon>Pezizomycotina</taxon>
        <taxon>Dothideomycetes</taxon>
        <taxon>Dothideomycetes incertae sedis</taxon>
        <taxon>Microthyriales</taxon>
        <taxon>Microthyriaceae</taxon>
        <taxon>Microthyrium</taxon>
    </lineage>
</organism>
<protein>
    <submittedName>
        <fullName evidence="1">Uncharacterized protein</fullName>
    </submittedName>
</protein>